<evidence type="ECO:0000256" key="4">
    <source>
        <dbReference type="ARBA" id="ARBA00022989"/>
    </source>
</evidence>
<feature type="transmembrane region" description="Helical" evidence="6">
    <location>
        <begin position="364"/>
        <end position="382"/>
    </location>
</feature>
<keyword evidence="5 6" id="KW-0472">Membrane</keyword>
<feature type="transmembrane region" description="Helical" evidence="6">
    <location>
        <begin position="20"/>
        <end position="39"/>
    </location>
</feature>
<gene>
    <name evidence="7" type="ORF">ISF6_1629</name>
</gene>
<dbReference type="GO" id="GO:0005886">
    <property type="term" value="C:plasma membrane"/>
    <property type="evidence" value="ECO:0007669"/>
    <property type="project" value="UniProtKB-SubCell"/>
</dbReference>
<dbReference type="PANTHER" id="PTHR30250">
    <property type="entry name" value="PST FAMILY PREDICTED COLANIC ACID TRANSPORTER"/>
    <property type="match status" value="1"/>
</dbReference>
<sequence>MSVGSVGGGRLAGLWRLLGSSLVARVGMAAVNFGQFWLLSHHYPAERLGGFSLLMNLYLMLQLLPLLGLSLPLARRVATDEAGRAAEVANALALALPVAGLIAAGLVAAGHLAYPPWLALPFTLVALAMLPTAWTLVAESVLLGLERAGDIARVQFGEALLRTAGTAAVVALDGGLAAVFAVFLVLRVLSAWRYARHPAVPRPRRALLSMALQRRNAAEIPVYLGIAVLAALASRLDIVALSRLGDLHEVGRYAAAARLYDAALMLPTLAALILMPTLARRFQSDPQSFGPMLVRAVGAVLALGSLLALAVAGLAAPIVRLLYPPELHGAAPVLRWLIFAAVWLTVDQLLSSTMIAAQAPRQDLASMAVALALLAAGLLLLVPLQGPVGAAQAVLLAMLGRVAWRVRWAAQRFAVPALWGVLARVALAAGAAVAALVLAEQRLGEPAALAAALTVYALAALASGLAGPRPWQQAAAAWRARRGAA</sequence>
<feature type="transmembrane region" description="Helical" evidence="6">
    <location>
        <begin position="416"/>
        <end position="436"/>
    </location>
</feature>
<dbReference type="AlphaFoldDB" id="A0A0K8NZP6"/>
<dbReference type="EMBL" id="BBYR01000029">
    <property type="protein sequence ID" value="GAP35856.1"/>
    <property type="molecule type" value="Genomic_DNA"/>
</dbReference>
<keyword evidence="4 6" id="KW-1133">Transmembrane helix</keyword>
<accession>A0A0K8NZP6</accession>
<evidence type="ECO:0000256" key="1">
    <source>
        <dbReference type="ARBA" id="ARBA00004651"/>
    </source>
</evidence>
<evidence type="ECO:0000256" key="5">
    <source>
        <dbReference type="ARBA" id="ARBA00023136"/>
    </source>
</evidence>
<reference evidence="8" key="1">
    <citation type="submission" date="2015-07" db="EMBL/GenBank/DDBJ databases">
        <title>Discovery of a poly(ethylene terephthalate assimilation.</title>
        <authorList>
            <person name="Yoshida S."/>
            <person name="Hiraga K."/>
            <person name="Takehana T."/>
            <person name="Taniguchi I."/>
            <person name="Yamaji H."/>
            <person name="Maeda Y."/>
            <person name="Toyohara K."/>
            <person name="Miyamoto K."/>
            <person name="Kimura Y."/>
            <person name="Oda K."/>
        </authorList>
    </citation>
    <scope>NUCLEOTIDE SEQUENCE [LARGE SCALE GENOMIC DNA]</scope>
    <source>
        <strain evidence="8">NBRC 110686 / TISTR 2288 / 201-F6</strain>
    </source>
</reference>
<dbReference type="PANTHER" id="PTHR30250:SF11">
    <property type="entry name" value="O-ANTIGEN TRANSPORTER-RELATED"/>
    <property type="match status" value="1"/>
</dbReference>
<feature type="transmembrane region" description="Helical" evidence="6">
    <location>
        <begin position="51"/>
        <end position="71"/>
    </location>
</feature>
<dbReference type="Proteomes" id="UP000037660">
    <property type="component" value="Unassembled WGS sequence"/>
</dbReference>
<feature type="transmembrane region" description="Helical" evidence="6">
    <location>
        <begin position="175"/>
        <end position="195"/>
    </location>
</feature>
<feature type="transmembrane region" description="Helical" evidence="6">
    <location>
        <begin position="253"/>
        <end position="275"/>
    </location>
</feature>
<evidence type="ECO:0000256" key="3">
    <source>
        <dbReference type="ARBA" id="ARBA00022692"/>
    </source>
</evidence>
<dbReference type="InterPro" id="IPR050833">
    <property type="entry name" value="Poly_Biosynth_Transport"/>
</dbReference>
<feature type="transmembrane region" description="Helical" evidence="6">
    <location>
        <begin position="448"/>
        <end position="466"/>
    </location>
</feature>
<reference evidence="7 8" key="2">
    <citation type="journal article" date="2016" name="Science">
        <title>A bacterium that degrades and assimilates poly(ethylene terephthalate).</title>
        <authorList>
            <person name="Yoshida S."/>
            <person name="Hiraga K."/>
            <person name="Takehana T."/>
            <person name="Taniguchi I."/>
            <person name="Yamaji H."/>
            <person name="Maeda Y."/>
            <person name="Toyohara K."/>
            <person name="Miyamoto K."/>
            <person name="Kimura Y."/>
            <person name="Oda K."/>
        </authorList>
    </citation>
    <scope>NUCLEOTIDE SEQUENCE [LARGE SCALE GENOMIC DNA]</scope>
    <source>
        <strain evidence="8">NBRC 110686 / TISTR 2288 / 201-F6</strain>
    </source>
</reference>
<evidence type="ECO:0000313" key="7">
    <source>
        <dbReference type="EMBL" id="GAP35856.1"/>
    </source>
</evidence>
<evidence type="ECO:0000256" key="6">
    <source>
        <dbReference type="SAM" id="Phobius"/>
    </source>
</evidence>
<keyword evidence="3 6" id="KW-0812">Transmembrane</keyword>
<name>A0A0K8NZP6_PISS1</name>
<dbReference type="RefSeq" id="WP_054019888.1">
    <property type="nucleotide sequence ID" value="NZ_BBYR01000029.1"/>
</dbReference>
<evidence type="ECO:0000313" key="8">
    <source>
        <dbReference type="Proteomes" id="UP000037660"/>
    </source>
</evidence>
<protein>
    <submittedName>
        <fullName evidence="7">Polysaccharide biosynthesis protein</fullName>
    </submittedName>
</protein>
<keyword evidence="8" id="KW-1185">Reference proteome</keyword>
<comment type="subcellular location">
    <subcellularLocation>
        <location evidence="1">Cell membrane</location>
        <topology evidence="1">Multi-pass membrane protein</topology>
    </subcellularLocation>
</comment>
<evidence type="ECO:0000256" key="2">
    <source>
        <dbReference type="ARBA" id="ARBA00022475"/>
    </source>
</evidence>
<organism evidence="7 8">
    <name type="scientific">Piscinibacter sakaiensis</name>
    <name type="common">Ideonella sakaiensis</name>
    <dbReference type="NCBI Taxonomy" id="1547922"/>
    <lineage>
        <taxon>Bacteria</taxon>
        <taxon>Pseudomonadati</taxon>
        <taxon>Pseudomonadota</taxon>
        <taxon>Betaproteobacteria</taxon>
        <taxon>Burkholderiales</taxon>
        <taxon>Sphaerotilaceae</taxon>
        <taxon>Piscinibacter</taxon>
    </lineage>
</organism>
<dbReference type="OrthoDB" id="88014at2"/>
<keyword evidence="2" id="KW-1003">Cell membrane</keyword>
<dbReference type="STRING" id="1547922.ISF6_1629"/>
<proteinExistence type="predicted"/>
<comment type="caution">
    <text evidence="7">The sequence shown here is derived from an EMBL/GenBank/DDBJ whole genome shotgun (WGS) entry which is preliminary data.</text>
</comment>
<feature type="transmembrane region" description="Helical" evidence="6">
    <location>
        <begin position="336"/>
        <end position="357"/>
    </location>
</feature>
<feature type="transmembrane region" description="Helical" evidence="6">
    <location>
        <begin position="216"/>
        <end position="233"/>
    </location>
</feature>
<feature type="transmembrane region" description="Helical" evidence="6">
    <location>
        <begin position="91"/>
        <end position="110"/>
    </location>
</feature>
<feature type="transmembrane region" description="Helical" evidence="6">
    <location>
        <begin position="296"/>
        <end position="316"/>
    </location>
</feature>